<keyword evidence="6" id="KW-1185">Reference proteome</keyword>
<dbReference type="PANTHER" id="PTHR43537">
    <property type="entry name" value="TRANSCRIPTIONAL REGULATOR, GNTR FAMILY"/>
    <property type="match status" value="1"/>
</dbReference>
<dbReference type="CDD" id="cd07377">
    <property type="entry name" value="WHTH_GntR"/>
    <property type="match status" value="1"/>
</dbReference>
<dbReference type="Pfam" id="PF07729">
    <property type="entry name" value="FCD"/>
    <property type="match status" value="1"/>
</dbReference>
<dbReference type="PROSITE" id="PS50949">
    <property type="entry name" value="HTH_GNTR"/>
    <property type="match status" value="1"/>
</dbReference>
<organism evidence="5 6">
    <name type="scientific">Tsukamurella spumae</name>
    <dbReference type="NCBI Taxonomy" id="44753"/>
    <lineage>
        <taxon>Bacteria</taxon>
        <taxon>Bacillati</taxon>
        <taxon>Actinomycetota</taxon>
        <taxon>Actinomycetes</taxon>
        <taxon>Mycobacteriales</taxon>
        <taxon>Tsukamurellaceae</taxon>
        <taxon>Tsukamurella</taxon>
    </lineage>
</organism>
<gene>
    <name evidence="5" type="ORF">HF999_11385</name>
</gene>
<dbReference type="PRINTS" id="PR00035">
    <property type="entry name" value="HTHGNTR"/>
</dbReference>
<dbReference type="SUPFAM" id="SSF46785">
    <property type="entry name" value="Winged helix' DNA-binding domain"/>
    <property type="match status" value="1"/>
</dbReference>
<evidence type="ECO:0000313" key="6">
    <source>
        <dbReference type="Proteomes" id="UP000582646"/>
    </source>
</evidence>
<dbReference type="GO" id="GO:0003700">
    <property type="term" value="F:DNA-binding transcription factor activity"/>
    <property type="evidence" value="ECO:0007669"/>
    <property type="project" value="InterPro"/>
</dbReference>
<dbReference type="AlphaFoldDB" id="A0A846X568"/>
<dbReference type="InterPro" id="IPR036388">
    <property type="entry name" value="WH-like_DNA-bd_sf"/>
</dbReference>
<dbReference type="SMART" id="SM00895">
    <property type="entry name" value="FCD"/>
    <property type="match status" value="1"/>
</dbReference>
<dbReference type="PANTHER" id="PTHR43537:SF5">
    <property type="entry name" value="UXU OPERON TRANSCRIPTIONAL REGULATOR"/>
    <property type="match status" value="1"/>
</dbReference>
<protein>
    <submittedName>
        <fullName evidence="5">GntR family transcriptional regulator</fullName>
    </submittedName>
</protein>
<dbReference type="InterPro" id="IPR008920">
    <property type="entry name" value="TF_FadR/GntR_C"/>
</dbReference>
<reference evidence="5 6" key="1">
    <citation type="submission" date="2020-04" db="EMBL/GenBank/DDBJ databases">
        <title>MicrobeNet Type strains.</title>
        <authorList>
            <person name="Nicholson A.C."/>
        </authorList>
    </citation>
    <scope>NUCLEOTIDE SEQUENCE [LARGE SCALE GENOMIC DNA]</scope>
    <source>
        <strain evidence="5 6">DSM 44113</strain>
    </source>
</reference>
<sequence>MAESNAERVRAELRKRIIAGDLEAGERLGEGALSRELGVSRVPIREAMRLLETEGLVESRPFAGVRVADLAPDEAGELFDIRLALERATAGRAARRAAANRDDGVEDGDWADLRTRLDAVLAEGDAALAAGDLEPLTQLNMQFHHLIAELSGSRTMVLLLRTIAGSIERLYTADARRRAPTSWPEHHGIIAAIDAGDPDAAGMAMAAHVRKSKRSYLRGRT</sequence>
<keyword evidence="2" id="KW-0238">DNA-binding</keyword>
<dbReference type="Proteomes" id="UP000582646">
    <property type="component" value="Unassembled WGS sequence"/>
</dbReference>
<dbReference type="InterPro" id="IPR011711">
    <property type="entry name" value="GntR_C"/>
</dbReference>
<dbReference type="GO" id="GO:0003677">
    <property type="term" value="F:DNA binding"/>
    <property type="evidence" value="ECO:0007669"/>
    <property type="project" value="UniProtKB-KW"/>
</dbReference>
<dbReference type="EMBL" id="JAAXOQ010000013">
    <property type="protein sequence ID" value="NKY18970.1"/>
    <property type="molecule type" value="Genomic_DNA"/>
</dbReference>
<name>A0A846X568_9ACTN</name>
<dbReference type="RefSeq" id="WP_168545993.1">
    <property type="nucleotide sequence ID" value="NZ_BAAAKS010000017.1"/>
</dbReference>
<dbReference type="Gene3D" id="1.10.10.10">
    <property type="entry name" value="Winged helix-like DNA-binding domain superfamily/Winged helix DNA-binding domain"/>
    <property type="match status" value="1"/>
</dbReference>
<dbReference type="InterPro" id="IPR000524">
    <property type="entry name" value="Tscrpt_reg_HTH_GntR"/>
</dbReference>
<dbReference type="Pfam" id="PF00392">
    <property type="entry name" value="GntR"/>
    <property type="match status" value="1"/>
</dbReference>
<dbReference type="InterPro" id="IPR036390">
    <property type="entry name" value="WH_DNA-bd_sf"/>
</dbReference>
<evidence type="ECO:0000256" key="2">
    <source>
        <dbReference type="ARBA" id="ARBA00023125"/>
    </source>
</evidence>
<evidence type="ECO:0000259" key="4">
    <source>
        <dbReference type="PROSITE" id="PS50949"/>
    </source>
</evidence>
<keyword evidence="3" id="KW-0804">Transcription</keyword>
<dbReference type="SUPFAM" id="SSF48008">
    <property type="entry name" value="GntR ligand-binding domain-like"/>
    <property type="match status" value="1"/>
</dbReference>
<comment type="caution">
    <text evidence="5">The sequence shown here is derived from an EMBL/GenBank/DDBJ whole genome shotgun (WGS) entry which is preliminary data.</text>
</comment>
<evidence type="ECO:0000256" key="1">
    <source>
        <dbReference type="ARBA" id="ARBA00023015"/>
    </source>
</evidence>
<keyword evidence="1" id="KW-0805">Transcription regulation</keyword>
<dbReference type="Gene3D" id="1.20.120.530">
    <property type="entry name" value="GntR ligand-binding domain-like"/>
    <property type="match status" value="1"/>
</dbReference>
<feature type="domain" description="HTH gntR-type" evidence="4">
    <location>
        <begin position="3"/>
        <end position="70"/>
    </location>
</feature>
<accession>A0A846X568</accession>
<dbReference type="SMART" id="SM00345">
    <property type="entry name" value="HTH_GNTR"/>
    <property type="match status" value="1"/>
</dbReference>
<evidence type="ECO:0000313" key="5">
    <source>
        <dbReference type="EMBL" id="NKY18970.1"/>
    </source>
</evidence>
<proteinExistence type="predicted"/>
<evidence type="ECO:0000256" key="3">
    <source>
        <dbReference type="ARBA" id="ARBA00023163"/>
    </source>
</evidence>